<dbReference type="EMBL" id="PP911589">
    <property type="protein sequence ID" value="XCA47496.1"/>
    <property type="molecule type" value="Genomic_DNA"/>
</dbReference>
<name>A0AAU7YR37_9PHYC</name>
<reference evidence="1" key="1">
    <citation type="submission" date="2024-06" db="EMBL/GenBank/DDBJ databases">
        <title>Evidence of context-dependent and transient costs of resisting viral infection in isolates of the marine microalga Micromonas sp. (class Mamiellophyceae).</title>
        <authorList>
            <person name="Bedi de Silva A."/>
            <person name="Schvarcz C.R."/>
            <person name="Steward G.R."/>
            <person name="Edwards K.F."/>
        </authorList>
    </citation>
    <scope>NUCLEOTIDE SEQUENCE</scope>
    <source>
        <strain evidence="1">McV-KB2</strain>
    </source>
</reference>
<proteinExistence type="predicted"/>
<accession>A0AAU7YR37</accession>
<protein>
    <submittedName>
        <fullName evidence="1">Uncharacterized protein</fullName>
    </submittedName>
</protein>
<evidence type="ECO:0000313" key="1">
    <source>
        <dbReference type="EMBL" id="XCA47496.1"/>
    </source>
</evidence>
<organism evidence="1">
    <name type="scientific">Micromonas commoda virus</name>
    <dbReference type="NCBI Taxonomy" id="3057169"/>
    <lineage>
        <taxon>Viruses</taxon>
        <taxon>Varidnaviria</taxon>
        <taxon>Bamfordvirae</taxon>
        <taxon>Nucleocytoviricota</taxon>
        <taxon>Megaviricetes</taxon>
        <taxon>Algavirales</taxon>
        <taxon>Phycodnaviridae</taxon>
    </lineage>
</organism>
<sequence>MNIFFLSLIPQEIAELSCDQHVIKIQLEIAQMLYTAWYYANQEQYVREHAPYTKNGSQRGYKPAHKKHPMTMWISSSLRNYMFACDIGLALSKEYTKRYGKIHTCEEHLRWLKDNVPPHFDEHISDTAYYSVQGIPECMPAAYHCPDVIDAYRKYYINDKASFARYKTGTPSFMQGIKV</sequence>